<feature type="transmembrane region" description="Helical" evidence="4">
    <location>
        <begin position="196"/>
        <end position="220"/>
    </location>
</feature>
<evidence type="ECO:0000256" key="1">
    <source>
        <dbReference type="ARBA" id="ARBA00022692"/>
    </source>
</evidence>
<keyword evidence="2 4" id="KW-1133">Transmembrane helix</keyword>
<keyword evidence="1 4" id="KW-0812">Transmembrane</keyword>
<feature type="domain" description="Major facilitator superfamily (MFS) profile" evidence="5">
    <location>
        <begin position="199"/>
        <end position="418"/>
    </location>
</feature>
<dbReference type="SUPFAM" id="SSF103473">
    <property type="entry name" value="MFS general substrate transporter"/>
    <property type="match status" value="1"/>
</dbReference>
<evidence type="ECO:0000313" key="7">
    <source>
        <dbReference type="Proteomes" id="UP001465331"/>
    </source>
</evidence>
<feature type="transmembrane region" description="Helical" evidence="4">
    <location>
        <begin position="131"/>
        <end position="150"/>
    </location>
</feature>
<evidence type="ECO:0000259" key="5">
    <source>
        <dbReference type="PROSITE" id="PS50850"/>
    </source>
</evidence>
<dbReference type="CDD" id="cd17477">
    <property type="entry name" value="MFS_YcaD_like"/>
    <property type="match status" value="1"/>
</dbReference>
<feature type="transmembrane region" description="Helical" evidence="4">
    <location>
        <begin position="42"/>
        <end position="61"/>
    </location>
</feature>
<feature type="transmembrane region" description="Helical" evidence="4">
    <location>
        <begin position="329"/>
        <end position="350"/>
    </location>
</feature>
<name>A0ABV2ABJ9_9GAMM</name>
<keyword evidence="7" id="KW-1185">Reference proteome</keyword>
<dbReference type="RefSeq" id="WP_352889787.1">
    <property type="nucleotide sequence ID" value="NZ_JBEPIJ010000012.1"/>
</dbReference>
<dbReference type="PANTHER" id="PTHR23521">
    <property type="entry name" value="TRANSPORTER MFS SUPERFAMILY"/>
    <property type="match status" value="1"/>
</dbReference>
<dbReference type="InterPro" id="IPR020846">
    <property type="entry name" value="MFS_dom"/>
</dbReference>
<feature type="transmembrane region" description="Helical" evidence="4">
    <location>
        <begin position="292"/>
        <end position="317"/>
    </location>
</feature>
<evidence type="ECO:0000256" key="4">
    <source>
        <dbReference type="SAM" id="Phobius"/>
    </source>
</evidence>
<comment type="caution">
    <text evidence="6">The sequence shown here is derived from an EMBL/GenBank/DDBJ whole genome shotgun (WGS) entry which is preliminary data.</text>
</comment>
<keyword evidence="3 4" id="KW-0472">Membrane</keyword>
<organism evidence="6 7">
    <name type="scientific">Sinimarinibacterium thermocellulolyticum</name>
    <dbReference type="NCBI Taxonomy" id="3170016"/>
    <lineage>
        <taxon>Bacteria</taxon>
        <taxon>Pseudomonadati</taxon>
        <taxon>Pseudomonadota</taxon>
        <taxon>Gammaproteobacteria</taxon>
        <taxon>Nevskiales</taxon>
        <taxon>Nevskiaceae</taxon>
        <taxon>Sinimarinibacterium</taxon>
    </lineage>
</organism>
<dbReference type="Gene3D" id="1.20.1250.20">
    <property type="entry name" value="MFS general substrate transporter like domains"/>
    <property type="match status" value="2"/>
</dbReference>
<dbReference type="InterPro" id="IPR011701">
    <property type="entry name" value="MFS"/>
</dbReference>
<feature type="transmembrane region" description="Helical" evidence="4">
    <location>
        <begin position="156"/>
        <end position="175"/>
    </location>
</feature>
<feature type="transmembrane region" description="Helical" evidence="4">
    <location>
        <begin position="73"/>
        <end position="92"/>
    </location>
</feature>
<dbReference type="PROSITE" id="PS50850">
    <property type="entry name" value="MFS"/>
    <property type="match status" value="1"/>
</dbReference>
<dbReference type="PANTHER" id="PTHR23521:SF3">
    <property type="entry name" value="MFS TRANSPORTER"/>
    <property type="match status" value="1"/>
</dbReference>
<dbReference type="Proteomes" id="UP001465331">
    <property type="component" value="Unassembled WGS sequence"/>
</dbReference>
<evidence type="ECO:0000313" key="6">
    <source>
        <dbReference type="EMBL" id="MES0874549.1"/>
    </source>
</evidence>
<protein>
    <submittedName>
        <fullName evidence="6">MFS transporter</fullName>
    </submittedName>
</protein>
<reference evidence="6 7" key="1">
    <citation type="submission" date="2024-06" db="EMBL/GenBank/DDBJ databases">
        <authorList>
            <person name="Li Z."/>
            <person name="Jiang Y."/>
        </authorList>
    </citation>
    <scope>NUCLEOTIDE SEQUENCE [LARGE SCALE GENOMIC DNA]</scope>
    <source>
        <strain evidence="6 7">HSW-8</strain>
    </source>
</reference>
<feature type="transmembrane region" description="Helical" evidence="4">
    <location>
        <begin position="265"/>
        <end position="286"/>
    </location>
</feature>
<dbReference type="Pfam" id="PF07690">
    <property type="entry name" value="MFS_1"/>
    <property type="match status" value="2"/>
</dbReference>
<dbReference type="InterPro" id="IPR036259">
    <property type="entry name" value="MFS_trans_sf"/>
</dbReference>
<evidence type="ECO:0000256" key="3">
    <source>
        <dbReference type="ARBA" id="ARBA00023136"/>
    </source>
</evidence>
<feature type="transmembrane region" description="Helical" evidence="4">
    <location>
        <begin position="356"/>
        <end position="375"/>
    </location>
</feature>
<sequence length="418" mass="43712">MLTVVTSISSLLLGAALLLVGNGLIGTLLALRASAEGFSDGVIGLIMSAYFVGFLSGTWVAPRAVMRVGHIRAFAMFAAVASAAAILHALIVDPLAWGALRVLVGSCLVGLYMVIESWLNVLAPGERRGKVFATYMAVNFIALAIGQNLIRLYPPTGFELFGIVAMLLALSLVPIAATRISQPAPVRQPRVRLRRLYAASPSAIIGAFGSGLAMSAFWGLGPVMAQRLGFDAGGIAALMTATILGGAVIQWPVGAVSDRHDRRVVLAAVMALACTFALLAFAMSALGLWPLLVAMFVFGGLAFTVYPVSIALANDFLAPEEILQGASSMLLVHGIGAAIGPTLAGLLMDLAGPRGLLLHFALIHAALTALVWWRYQRSGTVNVPQAHFEPMIRTSPAALEMIAPETPAAADAPTEPRT</sequence>
<proteinExistence type="predicted"/>
<accession>A0ABV2ABJ9</accession>
<feature type="transmembrane region" description="Helical" evidence="4">
    <location>
        <begin position="98"/>
        <end position="119"/>
    </location>
</feature>
<dbReference type="InterPro" id="IPR047200">
    <property type="entry name" value="MFS_YcaD-like"/>
</dbReference>
<dbReference type="EMBL" id="JBEPIJ010000012">
    <property type="protein sequence ID" value="MES0874549.1"/>
    <property type="molecule type" value="Genomic_DNA"/>
</dbReference>
<gene>
    <name evidence="6" type="ORF">ABSH63_11110</name>
</gene>
<feature type="transmembrane region" description="Helical" evidence="4">
    <location>
        <begin position="232"/>
        <end position="253"/>
    </location>
</feature>
<evidence type="ECO:0000256" key="2">
    <source>
        <dbReference type="ARBA" id="ARBA00022989"/>
    </source>
</evidence>